<organism evidence="2 3">
    <name type="scientific">Curtobacterium flaccumfaciens</name>
    <dbReference type="NCBI Taxonomy" id="2035"/>
    <lineage>
        <taxon>Bacteria</taxon>
        <taxon>Bacillati</taxon>
        <taxon>Actinomycetota</taxon>
        <taxon>Actinomycetes</taxon>
        <taxon>Micrococcales</taxon>
        <taxon>Microbacteriaceae</taxon>
        <taxon>Curtobacterium</taxon>
    </lineage>
</organism>
<protein>
    <submittedName>
        <fullName evidence="2">MarR family transcriptional regulator</fullName>
    </submittedName>
</protein>
<dbReference type="PANTHER" id="PTHR33164:SF103">
    <property type="entry name" value="REGULATORY PROTEIN MARR"/>
    <property type="match status" value="1"/>
</dbReference>
<gene>
    <name evidence="2" type="ORF">EDF64_112104</name>
</gene>
<evidence type="ECO:0000313" key="2">
    <source>
        <dbReference type="EMBL" id="TDN42461.1"/>
    </source>
</evidence>
<dbReference type="PROSITE" id="PS50995">
    <property type="entry name" value="HTH_MARR_2"/>
    <property type="match status" value="1"/>
</dbReference>
<dbReference type="GO" id="GO:0003700">
    <property type="term" value="F:DNA-binding transcription factor activity"/>
    <property type="evidence" value="ECO:0007669"/>
    <property type="project" value="InterPro"/>
</dbReference>
<dbReference type="InterPro" id="IPR036388">
    <property type="entry name" value="WH-like_DNA-bd_sf"/>
</dbReference>
<dbReference type="InterPro" id="IPR000835">
    <property type="entry name" value="HTH_MarR-typ"/>
</dbReference>
<dbReference type="SMART" id="SM00347">
    <property type="entry name" value="HTH_MARR"/>
    <property type="match status" value="1"/>
</dbReference>
<proteinExistence type="predicted"/>
<dbReference type="EMBL" id="SNVW01000012">
    <property type="protein sequence ID" value="TDN42461.1"/>
    <property type="molecule type" value="Genomic_DNA"/>
</dbReference>
<evidence type="ECO:0000259" key="1">
    <source>
        <dbReference type="PROSITE" id="PS50995"/>
    </source>
</evidence>
<dbReference type="GO" id="GO:0006950">
    <property type="term" value="P:response to stress"/>
    <property type="evidence" value="ECO:0007669"/>
    <property type="project" value="TreeGrafter"/>
</dbReference>
<comment type="caution">
    <text evidence="2">The sequence shown here is derived from an EMBL/GenBank/DDBJ whole genome shotgun (WGS) entry which is preliminary data.</text>
</comment>
<accession>A0A4R6DD61</accession>
<dbReference type="Gene3D" id="1.10.10.10">
    <property type="entry name" value="Winged helix-like DNA-binding domain superfamily/Winged helix DNA-binding domain"/>
    <property type="match status" value="1"/>
</dbReference>
<dbReference type="RefSeq" id="WP_243736417.1">
    <property type="nucleotide sequence ID" value="NZ_SNVW01000012.1"/>
</dbReference>
<reference evidence="2 3" key="1">
    <citation type="submission" date="2019-03" db="EMBL/GenBank/DDBJ databases">
        <title>Genomic analyses of the natural microbiome of Caenorhabditis elegans.</title>
        <authorList>
            <person name="Samuel B."/>
        </authorList>
    </citation>
    <scope>NUCLEOTIDE SEQUENCE [LARGE SCALE GENOMIC DNA]</scope>
    <source>
        <strain evidence="2 3">JUb65</strain>
    </source>
</reference>
<dbReference type="InterPro" id="IPR036390">
    <property type="entry name" value="WH_DNA-bd_sf"/>
</dbReference>
<dbReference type="SUPFAM" id="SSF46785">
    <property type="entry name" value="Winged helix' DNA-binding domain"/>
    <property type="match status" value="1"/>
</dbReference>
<dbReference type="InterPro" id="IPR039422">
    <property type="entry name" value="MarR/SlyA-like"/>
</dbReference>
<feature type="domain" description="HTH marR-type" evidence="1">
    <location>
        <begin position="6"/>
        <end position="141"/>
    </location>
</feature>
<evidence type="ECO:0000313" key="3">
    <source>
        <dbReference type="Proteomes" id="UP000295764"/>
    </source>
</evidence>
<sequence length="148" mass="15750">MEPTVSDDLLAELADVVLRISREVDPNGARVLDIVPLTGTEALVMRWVDRNPGSTPSAVAESTALKRSNLSVALGSLVAKGMVERRPDPEDARTVQLFSTELAGQSIARLHAHWAALLRTALAGDEGGVEAAFALLTRVDANLRDAGR</sequence>
<dbReference type="Proteomes" id="UP000295764">
    <property type="component" value="Unassembled WGS sequence"/>
</dbReference>
<name>A0A4R6DD61_9MICO</name>
<dbReference type="AlphaFoldDB" id="A0A4R6DD61"/>
<dbReference type="PANTHER" id="PTHR33164">
    <property type="entry name" value="TRANSCRIPTIONAL REGULATOR, MARR FAMILY"/>
    <property type="match status" value="1"/>
</dbReference>
<dbReference type="Pfam" id="PF12802">
    <property type="entry name" value="MarR_2"/>
    <property type="match status" value="1"/>
</dbReference>